<reference evidence="1 2" key="1">
    <citation type="journal article" date="2020" name="Biotechnol. Biofuels">
        <title>New insights from the biogas microbiome by comprehensive genome-resolved metagenomics of nearly 1600 species originating from multiple anaerobic digesters.</title>
        <authorList>
            <person name="Campanaro S."/>
            <person name="Treu L."/>
            <person name="Rodriguez-R L.M."/>
            <person name="Kovalovszki A."/>
            <person name="Ziels R.M."/>
            <person name="Maus I."/>
            <person name="Zhu X."/>
            <person name="Kougias P.G."/>
            <person name="Basile A."/>
            <person name="Luo G."/>
            <person name="Schluter A."/>
            <person name="Konstantinidis K.T."/>
            <person name="Angelidaki I."/>
        </authorList>
    </citation>
    <scope>NUCLEOTIDE SEQUENCE [LARGE SCALE GENOMIC DNA]</scope>
    <source>
        <strain evidence="1">AS27yjCOA_65</strain>
    </source>
</reference>
<name>A0A7X9FSC9_9DELT</name>
<sequence length="144" mass="15854">MKILIVDSTAEAQAFCYRRLESFSQLDKETLDLQVRLSNDQEAMKYMTEADVLILGSGLGQTGVVLAKQAMVAVPWLHIIMFVTDELYGGGAFRAAQAVGVRKVFPDSASPIDFLQELVGIHAEFRREGRTREGKIIAIAHAKG</sequence>
<comment type="caution">
    <text evidence="1">The sequence shown here is derived from an EMBL/GenBank/DDBJ whole genome shotgun (WGS) entry which is preliminary data.</text>
</comment>
<evidence type="ECO:0008006" key="3">
    <source>
        <dbReference type="Google" id="ProtNLM"/>
    </source>
</evidence>
<accession>A0A7X9FSC9</accession>
<organism evidence="1 2">
    <name type="scientific">SAR324 cluster bacterium</name>
    <dbReference type="NCBI Taxonomy" id="2024889"/>
    <lineage>
        <taxon>Bacteria</taxon>
        <taxon>Deltaproteobacteria</taxon>
        <taxon>SAR324 cluster</taxon>
    </lineage>
</organism>
<proteinExistence type="predicted"/>
<protein>
    <recommendedName>
        <fullName evidence="3">Response regulatory domain-containing protein</fullName>
    </recommendedName>
</protein>
<evidence type="ECO:0000313" key="1">
    <source>
        <dbReference type="EMBL" id="NMC63437.1"/>
    </source>
</evidence>
<dbReference type="Proteomes" id="UP000524246">
    <property type="component" value="Unassembled WGS sequence"/>
</dbReference>
<evidence type="ECO:0000313" key="2">
    <source>
        <dbReference type="Proteomes" id="UP000524246"/>
    </source>
</evidence>
<dbReference type="AlphaFoldDB" id="A0A7X9FSC9"/>
<dbReference type="EMBL" id="JAAZON010000440">
    <property type="protein sequence ID" value="NMC63437.1"/>
    <property type="molecule type" value="Genomic_DNA"/>
</dbReference>
<gene>
    <name evidence="1" type="ORF">GYA55_09760</name>
</gene>